<evidence type="ECO:0000256" key="1">
    <source>
        <dbReference type="ARBA" id="ARBA00022801"/>
    </source>
</evidence>
<dbReference type="InterPro" id="IPR052940">
    <property type="entry name" value="Carb_Esterase_6"/>
</dbReference>
<dbReference type="Gene3D" id="3.40.50.1110">
    <property type="entry name" value="SGNH hydrolase"/>
    <property type="match status" value="1"/>
</dbReference>
<proteinExistence type="predicted"/>
<dbReference type="InterPro" id="IPR036514">
    <property type="entry name" value="SGNH_hydro_sf"/>
</dbReference>
<dbReference type="KEGG" id="agi:FSB73_17765"/>
<dbReference type="InterPro" id="IPR005181">
    <property type="entry name" value="SASA"/>
</dbReference>
<gene>
    <name evidence="3" type="ORF">FSB73_17765</name>
</gene>
<dbReference type="Proteomes" id="UP000321291">
    <property type="component" value="Chromosome"/>
</dbReference>
<evidence type="ECO:0000313" key="3">
    <source>
        <dbReference type="EMBL" id="QEC73243.1"/>
    </source>
</evidence>
<evidence type="ECO:0000259" key="2">
    <source>
        <dbReference type="Pfam" id="PF03629"/>
    </source>
</evidence>
<reference evidence="3 4" key="1">
    <citation type="journal article" date="2017" name="Int. J. Syst. Evol. Microbiol.">
        <title>Arachidicoccus ginsenosidivorans sp. nov., with ginsenoside-converting activity isolated from ginseng cultivating soil.</title>
        <authorList>
            <person name="Siddiqi M.Z."/>
            <person name="Aslam Z."/>
            <person name="Im W.T."/>
        </authorList>
    </citation>
    <scope>NUCLEOTIDE SEQUENCE [LARGE SCALE GENOMIC DNA]</scope>
    <source>
        <strain evidence="3 4">Gsoil 809</strain>
    </source>
</reference>
<dbReference type="PANTHER" id="PTHR31988">
    <property type="entry name" value="ESTERASE, PUTATIVE (DUF303)-RELATED"/>
    <property type="match status" value="1"/>
</dbReference>
<sequence length="280" mass="31445">MMDSFLMIGQSNMAGRGFLKDVPRIFDTQIKMQRNGLWQTMWEPINPDRPFSGIGLCASFAALWRRAHADKEIGLIPCAEGGSSLEDWKVGGPLFEHAVFLAKLAQQSSKITGILWHQGENDCFGDLAAIYKDRFGEIIDALRNVLGLPKVPLIIGGLGDFLPSGRYGAFFGGYPLVNQALLEYATQTPDCYFVSAEDLTANPDGLHFDAISLRRLGVRYFEAFDQHTHVLKALEDETEKLEAIYRRPLTKMEQSTLLEYRFAFGDMTLQELEAEQVKLK</sequence>
<name>A0A5B8VPT0_9BACT</name>
<dbReference type="SUPFAM" id="SSF52266">
    <property type="entry name" value="SGNH hydrolase"/>
    <property type="match status" value="1"/>
</dbReference>
<organism evidence="3 4">
    <name type="scientific">Arachidicoccus ginsenosidivorans</name>
    <dbReference type="NCBI Taxonomy" id="496057"/>
    <lineage>
        <taxon>Bacteria</taxon>
        <taxon>Pseudomonadati</taxon>
        <taxon>Bacteroidota</taxon>
        <taxon>Chitinophagia</taxon>
        <taxon>Chitinophagales</taxon>
        <taxon>Chitinophagaceae</taxon>
        <taxon>Arachidicoccus</taxon>
    </lineage>
</organism>
<evidence type="ECO:0000313" key="4">
    <source>
        <dbReference type="Proteomes" id="UP000321291"/>
    </source>
</evidence>
<accession>A0A5B8VPT0</accession>
<dbReference type="EMBL" id="CP042434">
    <property type="protein sequence ID" value="QEC73243.1"/>
    <property type="molecule type" value="Genomic_DNA"/>
</dbReference>
<feature type="domain" description="Sialate O-acetylesterase" evidence="2">
    <location>
        <begin position="3"/>
        <end position="224"/>
    </location>
</feature>
<dbReference type="Pfam" id="PF03629">
    <property type="entry name" value="SASA"/>
    <property type="match status" value="1"/>
</dbReference>
<dbReference type="GO" id="GO:0016788">
    <property type="term" value="F:hydrolase activity, acting on ester bonds"/>
    <property type="evidence" value="ECO:0007669"/>
    <property type="project" value="UniProtKB-ARBA"/>
</dbReference>
<dbReference type="AlphaFoldDB" id="A0A5B8VPT0"/>
<dbReference type="PANTHER" id="PTHR31988:SF19">
    <property type="entry name" value="9-O-ACETYL-N-ACETYLNEURAMINIC ACID DEACETYLASE-RELATED"/>
    <property type="match status" value="1"/>
</dbReference>
<protein>
    <submittedName>
        <fullName evidence="3">Sialate O-acetylesterase</fullName>
    </submittedName>
</protein>
<keyword evidence="4" id="KW-1185">Reference proteome</keyword>
<dbReference type="OrthoDB" id="9795554at2"/>
<keyword evidence="1" id="KW-0378">Hydrolase</keyword>